<evidence type="ECO:0000256" key="1">
    <source>
        <dbReference type="SAM" id="Phobius"/>
    </source>
</evidence>
<organism evidence="3 4">
    <name type="scientific">Helianthus annuus</name>
    <name type="common">Common sunflower</name>
    <dbReference type="NCBI Taxonomy" id="4232"/>
    <lineage>
        <taxon>Eukaryota</taxon>
        <taxon>Viridiplantae</taxon>
        <taxon>Streptophyta</taxon>
        <taxon>Embryophyta</taxon>
        <taxon>Tracheophyta</taxon>
        <taxon>Spermatophyta</taxon>
        <taxon>Magnoliopsida</taxon>
        <taxon>eudicotyledons</taxon>
        <taxon>Gunneridae</taxon>
        <taxon>Pentapetalae</taxon>
        <taxon>asterids</taxon>
        <taxon>campanulids</taxon>
        <taxon>Asterales</taxon>
        <taxon>Asteraceae</taxon>
        <taxon>Asteroideae</taxon>
        <taxon>Heliantheae alliance</taxon>
        <taxon>Heliantheae</taxon>
        <taxon>Helianthus</taxon>
    </lineage>
</organism>
<keyword evidence="4" id="KW-1185">Reference proteome</keyword>
<accession>A0A251SX73</accession>
<dbReference type="EMBL" id="CM007902">
    <property type="protein sequence ID" value="OTG03448.1"/>
    <property type="molecule type" value="Genomic_DNA"/>
</dbReference>
<reference evidence="2 4" key="1">
    <citation type="journal article" date="2017" name="Nature">
        <title>The sunflower genome provides insights into oil metabolism, flowering and Asterid evolution.</title>
        <authorList>
            <person name="Badouin H."/>
            <person name="Gouzy J."/>
            <person name="Grassa C.J."/>
            <person name="Murat F."/>
            <person name="Staton S.E."/>
            <person name="Cottret L."/>
            <person name="Lelandais-Briere C."/>
            <person name="Owens G.L."/>
            <person name="Carrere S."/>
            <person name="Mayjonade B."/>
            <person name="Legrand L."/>
            <person name="Gill N."/>
            <person name="Kane N.C."/>
            <person name="Bowers J.E."/>
            <person name="Hubner S."/>
            <person name="Bellec A."/>
            <person name="Berard A."/>
            <person name="Berges H."/>
            <person name="Blanchet N."/>
            <person name="Boniface M.C."/>
            <person name="Brunel D."/>
            <person name="Catrice O."/>
            <person name="Chaidir N."/>
            <person name="Claudel C."/>
            <person name="Donnadieu C."/>
            <person name="Faraut T."/>
            <person name="Fievet G."/>
            <person name="Helmstetter N."/>
            <person name="King M."/>
            <person name="Knapp S.J."/>
            <person name="Lai Z."/>
            <person name="Le Paslier M.C."/>
            <person name="Lippi Y."/>
            <person name="Lorenzon L."/>
            <person name="Mandel J.R."/>
            <person name="Marage G."/>
            <person name="Marchand G."/>
            <person name="Marquand E."/>
            <person name="Bret-Mestries E."/>
            <person name="Morien E."/>
            <person name="Nambeesan S."/>
            <person name="Nguyen T."/>
            <person name="Pegot-Espagnet P."/>
            <person name="Pouilly N."/>
            <person name="Raftis F."/>
            <person name="Sallet E."/>
            <person name="Schiex T."/>
            <person name="Thomas J."/>
            <person name="Vandecasteele C."/>
            <person name="Vares D."/>
            <person name="Vear F."/>
            <person name="Vautrin S."/>
            <person name="Crespi M."/>
            <person name="Mangin B."/>
            <person name="Burke J.M."/>
            <person name="Salse J."/>
            <person name="Munos S."/>
            <person name="Vincourt P."/>
            <person name="Rieseberg L.H."/>
            <person name="Langlade N.B."/>
        </authorList>
    </citation>
    <scope>NUCLEOTIDE SEQUENCE [LARGE SCALE GENOMIC DNA]</scope>
    <source>
        <strain evidence="4">cv. SF193</strain>
        <tissue evidence="2">Leaves</tissue>
    </source>
</reference>
<dbReference type="InParanoid" id="A0A251SX73"/>
<evidence type="ECO:0000313" key="3">
    <source>
        <dbReference type="EMBL" id="OTG03448.1"/>
    </source>
</evidence>
<keyword evidence="1" id="KW-0812">Transmembrane</keyword>
<proteinExistence type="predicted"/>
<name>A0A251SX73_HELAN</name>
<evidence type="ECO:0000313" key="2">
    <source>
        <dbReference type="EMBL" id="KAF5775913.1"/>
    </source>
</evidence>
<protein>
    <submittedName>
        <fullName evidence="3">Uncharacterized protein</fullName>
    </submittedName>
</protein>
<gene>
    <name evidence="3" type="ORF">HannXRQ_Chr13g0424151</name>
    <name evidence="2" type="ORF">HanXRQr2_Chr13g0617341</name>
</gene>
<reference evidence="2" key="3">
    <citation type="submission" date="2020-06" db="EMBL/GenBank/DDBJ databases">
        <title>Helianthus annuus Genome sequencing and assembly Release 2.</title>
        <authorList>
            <person name="Gouzy J."/>
            <person name="Langlade N."/>
            <person name="Munos S."/>
        </authorList>
    </citation>
    <scope>NUCLEOTIDE SEQUENCE</scope>
    <source>
        <tissue evidence="2">Leaves</tissue>
    </source>
</reference>
<dbReference type="AlphaFoldDB" id="A0A251SX73"/>
<keyword evidence="1" id="KW-1133">Transmembrane helix</keyword>
<dbReference type="EMBL" id="MNCJ02000328">
    <property type="protein sequence ID" value="KAF5775913.1"/>
    <property type="molecule type" value="Genomic_DNA"/>
</dbReference>
<reference evidence="3" key="2">
    <citation type="submission" date="2017-02" db="EMBL/GenBank/DDBJ databases">
        <title>Sunflower complete genome.</title>
        <authorList>
            <person name="Langlade N."/>
            <person name="Munos S."/>
        </authorList>
    </citation>
    <scope>NUCLEOTIDE SEQUENCE [LARGE SCALE GENOMIC DNA]</scope>
    <source>
        <tissue evidence="3">Leaves</tissue>
    </source>
</reference>
<keyword evidence="1" id="KW-0472">Membrane</keyword>
<dbReference type="Gramene" id="mRNA:HanXRQr2_Chr13g0617341">
    <property type="protein sequence ID" value="CDS:HanXRQr2_Chr13g0617341.1"/>
    <property type="gene ID" value="HanXRQr2_Chr13g0617341"/>
</dbReference>
<sequence>MLNSCFDSISLLITDYLSLIYYVCVQLCLLCELVLILFVYVVLLFEVLCN</sequence>
<dbReference type="Proteomes" id="UP000215914">
    <property type="component" value="Chromosome 13"/>
</dbReference>
<evidence type="ECO:0000313" key="4">
    <source>
        <dbReference type="Proteomes" id="UP000215914"/>
    </source>
</evidence>
<feature type="transmembrane region" description="Helical" evidence="1">
    <location>
        <begin position="20"/>
        <end position="45"/>
    </location>
</feature>